<dbReference type="GO" id="GO:0009384">
    <property type="term" value="F:N-acylmannosamine kinase activity"/>
    <property type="evidence" value="ECO:0007669"/>
    <property type="project" value="UniProtKB-EC"/>
</dbReference>
<dbReference type="Proteomes" id="UP000254817">
    <property type="component" value="Unassembled WGS sequence"/>
</dbReference>
<sequence>MAKIIRRNGDFCVINVDYGIGSSFVINEQIYRGSLYGSGQIGHTIVNPDGVVCDCGRYGCLETVASLSALKKTGAGMAKITTG</sequence>
<comment type="similarity">
    <text evidence="1">Belongs to the ROK (NagC/XylR) family.</text>
</comment>
<dbReference type="EC" id="2.7.1.60" evidence="2"/>
<dbReference type="EMBL" id="UGAW01000002">
    <property type="protein sequence ID" value="STI48065.1"/>
    <property type="molecule type" value="Genomic_DNA"/>
</dbReference>
<dbReference type="GO" id="GO:0006351">
    <property type="term" value="P:DNA-templated transcription"/>
    <property type="evidence" value="ECO:0007669"/>
    <property type="project" value="TreeGrafter"/>
</dbReference>
<dbReference type="AlphaFoldDB" id="A0A376SDB8"/>
<name>A0A376SDB8_ECOLX</name>
<accession>A0A376SDB8</accession>
<dbReference type="PANTHER" id="PTHR18964">
    <property type="entry name" value="ROK (REPRESSOR, ORF, KINASE) FAMILY"/>
    <property type="match status" value="1"/>
</dbReference>
<dbReference type="SUPFAM" id="SSF53067">
    <property type="entry name" value="Actin-like ATPase domain"/>
    <property type="match status" value="1"/>
</dbReference>
<evidence type="ECO:0000313" key="3">
    <source>
        <dbReference type="Proteomes" id="UP000254817"/>
    </source>
</evidence>
<dbReference type="InterPro" id="IPR000600">
    <property type="entry name" value="ROK"/>
</dbReference>
<evidence type="ECO:0000313" key="2">
    <source>
        <dbReference type="EMBL" id="STI48065.1"/>
    </source>
</evidence>
<dbReference type="Pfam" id="PF00480">
    <property type="entry name" value="ROK"/>
    <property type="match status" value="1"/>
</dbReference>
<protein>
    <submittedName>
        <fullName evidence="2">NAGC-like transcriptional regulator</fullName>
        <ecNumber evidence="2">2.7.1.60</ecNumber>
    </submittedName>
</protein>
<gene>
    <name evidence="2" type="primary">yphH_3</name>
    <name evidence="2" type="ORF">NCTC11112_07295</name>
</gene>
<dbReference type="GO" id="GO:0003677">
    <property type="term" value="F:DNA binding"/>
    <property type="evidence" value="ECO:0007669"/>
    <property type="project" value="TreeGrafter"/>
</dbReference>
<dbReference type="PANTHER" id="PTHR18964:SF149">
    <property type="entry name" value="BIFUNCTIONAL UDP-N-ACETYLGLUCOSAMINE 2-EPIMERASE_N-ACETYLMANNOSAMINE KINASE"/>
    <property type="match status" value="1"/>
</dbReference>
<evidence type="ECO:0000256" key="1">
    <source>
        <dbReference type="ARBA" id="ARBA00006479"/>
    </source>
</evidence>
<keyword evidence="2" id="KW-0808">Transferase</keyword>
<dbReference type="Gene3D" id="3.30.420.40">
    <property type="match status" value="1"/>
</dbReference>
<proteinExistence type="inferred from homology"/>
<reference evidence="2 3" key="1">
    <citation type="submission" date="2018-06" db="EMBL/GenBank/DDBJ databases">
        <authorList>
            <consortium name="Pathogen Informatics"/>
            <person name="Doyle S."/>
        </authorList>
    </citation>
    <scope>NUCLEOTIDE SEQUENCE [LARGE SCALE GENOMIC DNA]</scope>
    <source>
        <strain evidence="2 3">NCTC11112</strain>
    </source>
</reference>
<organism evidence="2 3">
    <name type="scientific">Escherichia coli</name>
    <dbReference type="NCBI Taxonomy" id="562"/>
    <lineage>
        <taxon>Bacteria</taxon>
        <taxon>Pseudomonadati</taxon>
        <taxon>Pseudomonadota</taxon>
        <taxon>Gammaproteobacteria</taxon>
        <taxon>Enterobacterales</taxon>
        <taxon>Enterobacteriaceae</taxon>
        <taxon>Escherichia</taxon>
    </lineage>
</organism>
<dbReference type="InterPro" id="IPR043129">
    <property type="entry name" value="ATPase_NBD"/>
</dbReference>